<protein>
    <recommendedName>
        <fullName evidence="4">Spondin-like TSP1 domain-containing protein</fullName>
    </recommendedName>
</protein>
<dbReference type="SMART" id="SM00209">
    <property type="entry name" value="TSP1"/>
    <property type="match status" value="1"/>
</dbReference>
<dbReference type="Proteomes" id="UP000502823">
    <property type="component" value="Unassembled WGS sequence"/>
</dbReference>
<dbReference type="SUPFAM" id="SSF82895">
    <property type="entry name" value="TSP-1 type 1 repeat"/>
    <property type="match status" value="1"/>
</dbReference>
<dbReference type="OrthoDB" id="4473401at2759"/>
<proteinExistence type="predicted"/>
<dbReference type="AlphaFoldDB" id="A0A6L2PJC6"/>
<dbReference type="PANTHER" id="PTHR11311:SF16">
    <property type="entry name" value="SPONDIN-1"/>
    <property type="match status" value="1"/>
</dbReference>
<dbReference type="Gene3D" id="2.20.100.10">
    <property type="entry name" value="Thrombospondin type-1 (TSP1) repeat"/>
    <property type="match status" value="1"/>
</dbReference>
<sequence>MPQDFESPTDATVDEYKNTGMVRLVWCKDSHSGEYCMKMMVLRDVTVCACRITSSDMNSEDIFIEDEFDVATKRGIESVEQDAEDDNMMPSPFNGLLPSSHIIDLNTTTYGLMVSTIPSYNFESETEPITLVEGEVVNCKVSRWSRWSTCSVSCGHGYKTRSRSIDVHPRNGGKACPKKLIKNKKCRKKCGKWAQPVENNYGSSVTIKLAYLICCMECFMTLHQ</sequence>
<keyword evidence="1" id="KW-0732">Signal</keyword>
<dbReference type="InterPro" id="IPR036383">
    <property type="entry name" value="TSP1_rpt_sf"/>
</dbReference>
<organism evidence="5 6">
    <name type="scientific">Coptotermes formosanus</name>
    <name type="common">Formosan subterranean termite</name>
    <dbReference type="NCBI Taxonomy" id="36987"/>
    <lineage>
        <taxon>Eukaryota</taxon>
        <taxon>Metazoa</taxon>
        <taxon>Ecdysozoa</taxon>
        <taxon>Arthropoda</taxon>
        <taxon>Hexapoda</taxon>
        <taxon>Insecta</taxon>
        <taxon>Pterygota</taxon>
        <taxon>Neoptera</taxon>
        <taxon>Polyneoptera</taxon>
        <taxon>Dictyoptera</taxon>
        <taxon>Blattodea</taxon>
        <taxon>Blattoidea</taxon>
        <taxon>Termitoidae</taxon>
        <taxon>Rhinotermitidae</taxon>
        <taxon>Coptotermes</taxon>
    </lineage>
</organism>
<evidence type="ECO:0000256" key="2">
    <source>
        <dbReference type="ARBA" id="ARBA00023157"/>
    </source>
</evidence>
<dbReference type="GO" id="GO:0007155">
    <property type="term" value="P:cell adhesion"/>
    <property type="evidence" value="ECO:0007669"/>
    <property type="project" value="TreeGrafter"/>
</dbReference>
<comment type="caution">
    <text evidence="5">The sequence shown here is derived from an EMBL/GenBank/DDBJ whole genome shotgun (WGS) entry which is preliminary data.</text>
</comment>
<reference evidence="6" key="1">
    <citation type="submission" date="2020-01" db="EMBL/GenBank/DDBJ databases">
        <title>Draft genome sequence of the Termite Coptotermes fromosanus.</title>
        <authorList>
            <person name="Itakura S."/>
            <person name="Yosikawa Y."/>
            <person name="Umezawa K."/>
        </authorList>
    </citation>
    <scope>NUCLEOTIDE SEQUENCE [LARGE SCALE GENOMIC DNA]</scope>
</reference>
<keyword evidence="2" id="KW-1015">Disulfide bond</keyword>
<evidence type="ECO:0000256" key="3">
    <source>
        <dbReference type="ARBA" id="ARBA00023180"/>
    </source>
</evidence>
<dbReference type="InterPro" id="IPR044004">
    <property type="entry name" value="TSP1_spondin_dom"/>
</dbReference>
<dbReference type="PROSITE" id="PS50092">
    <property type="entry name" value="TSP1"/>
    <property type="match status" value="1"/>
</dbReference>
<keyword evidence="3" id="KW-0325">Glycoprotein</keyword>
<dbReference type="PANTHER" id="PTHR11311">
    <property type="entry name" value="SPONDIN"/>
    <property type="match status" value="1"/>
</dbReference>
<gene>
    <name evidence="5" type="ORF">Cfor_12847</name>
</gene>
<name>A0A6L2PJC6_COPFO</name>
<accession>A0A6L2PJC6</accession>
<keyword evidence="6" id="KW-1185">Reference proteome</keyword>
<dbReference type="Pfam" id="PF19028">
    <property type="entry name" value="TSP1_spondin"/>
    <property type="match status" value="1"/>
</dbReference>
<dbReference type="EMBL" id="BLKM01000294">
    <property type="protein sequence ID" value="GFG31282.1"/>
    <property type="molecule type" value="Genomic_DNA"/>
</dbReference>
<evidence type="ECO:0000256" key="1">
    <source>
        <dbReference type="ARBA" id="ARBA00022729"/>
    </source>
</evidence>
<evidence type="ECO:0000259" key="4">
    <source>
        <dbReference type="Pfam" id="PF19028"/>
    </source>
</evidence>
<evidence type="ECO:0000313" key="6">
    <source>
        <dbReference type="Proteomes" id="UP000502823"/>
    </source>
</evidence>
<dbReference type="InterPro" id="IPR000884">
    <property type="entry name" value="TSP1_rpt"/>
</dbReference>
<dbReference type="GO" id="GO:0031012">
    <property type="term" value="C:extracellular matrix"/>
    <property type="evidence" value="ECO:0007669"/>
    <property type="project" value="TreeGrafter"/>
</dbReference>
<dbReference type="FunFam" id="2.20.100.10:FF:000026">
    <property type="entry name" value="Spondin 1"/>
    <property type="match status" value="1"/>
</dbReference>
<feature type="domain" description="Spondin-like TSP1" evidence="4">
    <location>
        <begin position="139"/>
        <end position="188"/>
    </location>
</feature>
<dbReference type="InterPro" id="IPR051418">
    <property type="entry name" value="Spondin/Thrombospondin_T1"/>
</dbReference>
<evidence type="ECO:0000313" key="5">
    <source>
        <dbReference type="EMBL" id="GFG31282.1"/>
    </source>
</evidence>
<dbReference type="InParanoid" id="A0A6L2PJC6"/>